<evidence type="ECO:0000256" key="2">
    <source>
        <dbReference type="ARBA" id="ARBA00022448"/>
    </source>
</evidence>
<dbReference type="EMBL" id="JAFCLK010000030">
    <property type="protein sequence ID" value="MBR1139551.1"/>
    <property type="molecule type" value="Genomic_DNA"/>
</dbReference>
<evidence type="ECO:0000256" key="3">
    <source>
        <dbReference type="ARBA" id="ARBA00022475"/>
    </source>
</evidence>
<comment type="subcellular location">
    <subcellularLocation>
        <location evidence="1 7">Cell membrane</location>
        <topology evidence="1 7">Multi-pass membrane protein</topology>
    </subcellularLocation>
</comment>
<dbReference type="Pfam" id="PF00528">
    <property type="entry name" value="BPD_transp_1"/>
    <property type="match status" value="1"/>
</dbReference>
<sequence length="339" mass="35687">MTSAAPAATGPSARPHSTGRYVGLRLLQMVPTLLLILVTAFLLLKLAPGDAAQVLAGDSGGGDAAYIATLRQRFGLDQPIAIQLLLYARNVLTGELGFSFRNNMPVAELIAARVVPTLLLTGLALLVAVLLGVAGGVTAALTRGRLADRLIGAIALLLYATPGFLLGIGLMILFGVVLLWLPTGGYADANGAAEGWAHAGSVARHLVLPVVTLGMLYAAIYSRFTRSAMIEIYAQDYIRTARAKGLAPARIAWRHGVRNALLPLVTIIGLQAGSLLSGAIVVETVFAWPGLGRLAFEAVQQRDYNLLSGLVLCTGALVVITNLIVDLLYATLDPRVRLR</sequence>
<dbReference type="CDD" id="cd06261">
    <property type="entry name" value="TM_PBP2"/>
    <property type="match status" value="1"/>
</dbReference>
<keyword evidence="2 7" id="KW-0813">Transport</keyword>
<evidence type="ECO:0000313" key="10">
    <source>
        <dbReference type="Proteomes" id="UP001314635"/>
    </source>
</evidence>
<protein>
    <submittedName>
        <fullName evidence="9">ABC transporter permease</fullName>
    </submittedName>
</protein>
<dbReference type="PANTHER" id="PTHR43163:SF9">
    <property type="entry name" value="ABC TRANSPORTER PERMEASE PROTEIN"/>
    <property type="match status" value="1"/>
</dbReference>
<evidence type="ECO:0000256" key="4">
    <source>
        <dbReference type="ARBA" id="ARBA00022692"/>
    </source>
</evidence>
<feature type="transmembrane region" description="Helical" evidence="7">
    <location>
        <begin position="306"/>
        <end position="329"/>
    </location>
</feature>
<accession>A0ABS5GDY9</accession>
<keyword evidence="10" id="KW-1185">Reference proteome</keyword>
<evidence type="ECO:0000259" key="8">
    <source>
        <dbReference type="PROSITE" id="PS50928"/>
    </source>
</evidence>
<evidence type="ECO:0000256" key="7">
    <source>
        <dbReference type="RuleBase" id="RU363032"/>
    </source>
</evidence>
<keyword evidence="6 7" id="KW-0472">Membrane</keyword>
<comment type="similarity">
    <text evidence="7">Belongs to the binding-protein-dependent transport system permease family.</text>
</comment>
<organism evidence="9 10">
    <name type="scientific">Bradyrhizobium denitrificans</name>
    <dbReference type="NCBI Taxonomy" id="2734912"/>
    <lineage>
        <taxon>Bacteria</taxon>
        <taxon>Pseudomonadati</taxon>
        <taxon>Pseudomonadota</taxon>
        <taxon>Alphaproteobacteria</taxon>
        <taxon>Hyphomicrobiales</taxon>
        <taxon>Nitrobacteraceae</taxon>
        <taxon>Bradyrhizobium</taxon>
    </lineage>
</organism>
<evidence type="ECO:0000313" key="9">
    <source>
        <dbReference type="EMBL" id="MBR1139551.1"/>
    </source>
</evidence>
<keyword evidence="4 7" id="KW-0812">Transmembrane</keyword>
<dbReference type="Proteomes" id="UP001314635">
    <property type="component" value="Unassembled WGS sequence"/>
</dbReference>
<dbReference type="InterPro" id="IPR045621">
    <property type="entry name" value="BPD_transp_1_N"/>
</dbReference>
<dbReference type="RefSeq" id="WP_012045102.1">
    <property type="nucleotide sequence ID" value="NZ_JABFDP010000017.1"/>
</dbReference>
<dbReference type="PANTHER" id="PTHR43163">
    <property type="entry name" value="DIPEPTIDE TRANSPORT SYSTEM PERMEASE PROTEIN DPPB-RELATED"/>
    <property type="match status" value="1"/>
</dbReference>
<keyword evidence="3" id="KW-1003">Cell membrane</keyword>
<dbReference type="Pfam" id="PF19300">
    <property type="entry name" value="BPD_transp_1_N"/>
    <property type="match status" value="1"/>
</dbReference>
<reference evidence="10" key="1">
    <citation type="journal article" date="2021" name="ISME J.">
        <title>Evolutionary origin and ecological implication of a unique nif island in free-living Bradyrhizobium lineages.</title>
        <authorList>
            <person name="Tao J."/>
        </authorList>
    </citation>
    <scope>NUCLEOTIDE SEQUENCE [LARGE SCALE GENOMIC DNA]</scope>
    <source>
        <strain evidence="10">SZCCT0094</strain>
    </source>
</reference>
<dbReference type="SUPFAM" id="SSF161098">
    <property type="entry name" value="MetI-like"/>
    <property type="match status" value="1"/>
</dbReference>
<feature type="transmembrane region" description="Helical" evidence="7">
    <location>
        <begin position="118"/>
        <end position="141"/>
    </location>
</feature>
<dbReference type="InterPro" id="IPR035906">
    <property type="entry name" value="MetI-like_sf"/>
</dbReference>
<name>A0ABS5GDY9_9BRAD</name>
<evidence type="ECO:0000256" key="6">
    <source>
        <dbReference type="ARBA" id="ARBA00023136"/>
    </source>
</evidence>
<feature type="transmembrane region" description="Helical" evidence="7">
    <location>
        <begin position="201"/>
        <end position="220"/>
    </location>
</feature>
<feature type="transmembrane region" description="Helical" evidence="7">
    <location>
        <begin position="260"/>
        <end position="286"/>
    </location>
</feature>
<feature type="domain" description="ABC transmembrane type-1" evidence="8">
    <location>
        <begin position="114"/>
        <end position="329"/>
    </location>
</feature>
<dbReference type="Gene3D" id="1.10.3720.10">
    <property type="entry name" value="MetI-like"/>
    <property type="match status" value="1"/>
</dbReference>
<feature type="transmembrane region" description="Helical" evidence="7">
    <location>
        <begin position="22"/>
        <end position="44"/>
    </location>
</feature>
<feature type="transmembrane region" description="Helical" evidence="7">
    <location>
        <begin position="153"/>
        <end position="181"/>
    </location>
</feature>
<gene>
    <name evidence="9" type="ORF">JQ619_27715</name>
</gene>
<keyword evidence="5 7" id="KW-1133">Transmembrane helix</keyword>
<proteinExistence type="inferred from homology"/>
<evidence type="ECO:0000256" key="5">
    <source>
        <dbReference type="ARBA" id="ARBA00022989"/>
    </source>
</evidence>
<evidence type="ECO:0000256" key="1">
    <source>
        <dbReference type="ARBA" id="ARBA00004651"/>
    </source>
</evidence>
<comment type="caution">
    <text evidence="9">The sequence shown here is derived from an EMBL/GenBank/DDBJ whole genome shotgun (WGS) entry which is preliminary data.</text>
</comment>
<dbReference type="InterPro" id="IPR000515">
    <property type="entry name" value="MetI-like"/>
</dbReference>
<dbReference type="PROSITE" id="PS50928">
    <property type="entry name" value="ABC_TM1"/>
    <property type="match status" value="1"/>
</dbReference>